<gene>
    <name evidence="1" type="ORF">Alexandra_348</name>
</gene>
<protein>
    <submittedName>
        <fullName evidence="1">Uncharacterized protein</fullName>
    </submittedName>
</protein>
<evidence type="ECO:0000313" key="1">
    <source>
        <dbReference type="EMBL" id="AWY08596.1"/>
    </source>
</evidence>
<evidence type="ECO:0000313" key="2">
    <source>
        <dbReference type="Proteomes" id="UP000251795"/>
    </source>
</evidence>
<keyword evidence="2" id="KW-1185">Reference proteome</keyword>
<accession>A0A2Z4QFU3</accession>
<sequence length="380" mass="43920">MITTEELGLNEYLARRLSIEETSEEFRQVYAATIRYIGSGYKSIAGYHRDLQAAIDFKQFEFTAPDLRIDISSVCRFTMKLRFFVLAVCLHKDPVETIQKYAQYGLSKREAVLAWNLILKDDTQRKQIRRTAKARAKTKGGLDVTMVSSRELRLRLDQTASLFGEIHRSAKRLVRKNLMWVSKSENIPLPDLTCDVMCKVLLSYYQSLPNKFSEAHQLNYLRASLNNRINNMNNYYSADCRKRMHKVGEDKYEILVMSDNQMWHNPDDDSSNSYEDMLGEDARVHTEQMENNLTINRLLEDAEGTKRHKLYQTVLGRDCAEFTEYLRENGMLKQTMTCATQWIMAKPTKFIRKTLASWLQVSVDAVTGGLETLRGSLQAA</sequence>
<organism evidence="1 2">
    <name type="scientific">Erwinia phage vB_EamM_Alexandra</name>
    <dbReference type="NCBI Taxonomy" id="2201424"/>
    <lineage>
        <taxon>Viruses</taxon>
        <taxon>Duplodnaviria</taxon>
        <taxon>Heunggongvirae</taxon>
        <taxon>Uroviricota</taxon>
        <taxon>Caudoviricetes</taxon>
        <taxon>Alexandravirus</taxon>
        <taxon>Alexandravirus alexandra</taxon>
    </lineage>
</organism>
<dbReference type="Proteomes" id="UP000251795">
    <property type="component" value="Segment"/>
</dbReference>
<reference evidence="1 2" key="1">
    <citation type="submission" date="2018-04" db="EMBL/GenBank/DDBJ databases">
        <authorList>
            <person name="Go L.Y."/>
            <person name="Mitchell J.A."/>
        </authorList>
    </citation>
    <scope>NUCLEOTIDE SEQUENCE [LARGE SCALE GENOMIC DNA]</scope>
</reference>
<dbReference type="EMBL" id="MH248138">
    <property type="protein sequence ID" value="AWY08596.1"/>
    <property type="molecule type" value="Genomic_DNA"/>
</dbReference>
<name>A0A2Z4QFU3_9CAUD</name>
<proteinExistence type="predicted"/>